<dbReference type="SUPFAM" id="SSF56176">
    <property type="entry name" value="FAD-binding/transporter-associated domain-like"/>
    <property type="match status" value="1"/>
</dbReference>
<dbReference type="FunFam" id="3.30.465.10:FF:000010">
    <property type="entry name" value="DUF21 domain-containing protein"/>
    <property type="match status" value="1"/>
</dbReference>
<dbReference type="InterPro" id="IPR000644">
    <property type="entry name" value="CBS_dom"/>
</dbReference>
<dbReference type="Pfam" id="PF03471">
    <property type="entry name" value="CorC_HlyC"/>
    <property type="match status" value="1"/>
</dbReference>
<evidence type="ECO:0000256" key="6">
    <source>
        <dbReference type="ARBA" id="ARBA00022989"/>
    </source>
</evidence>
<dbReference type="OrthoDB" id="9797674at2"/>
<dbReference type="PANTHER" id="PTHR22777">
    <property type="entry name" value="HEMOLYSIN-RELATED"/>
    <property type="match status" value="1"/>
</dbReference>
<evidence type="ECO:0000256" key="3">
    <source>
        <dbReference type="ARBA" id="ARBA00022475"/>
    </source>
</evidence>
<evidence type="ECO:0000256" key="11">
    <source>
        <dbReference type="SAM" id="Phobius"/>
    </source>
</evidence>
<dbReference type="EMBL" id="FWPT01000012">
    <property type="protein sequence ID" value="SMA50416.1"/>
    <property type="molecule type" value="Genomic_DNA"/>
</dbReference>
<dbReference type="SMART" id="SM00116">
    <property type="entry name" value="CBS"/>
    <property type="match status" value="2"/>
</dbReference>
<dbReference type="PROSITE" id="PS51371">
    <property type="entry name" value="CBS"/>
    <property type="match status" value="2"/>
</dbReference>
<proteinExistence type="inferred from homology"/>
<keyword evidence="3" id="KW-1003">Cell membrane</keyword>
<dbReference type="InterPro" id="IPR046342">
    <property type="entry name" value="CBS_dom_sf"/>
</dbReference>
<dbReference type="InterPro" id="IPR005170">
    <property type="entry name" value="Transptr-assoc_dom"/>
</dbReference>
<feature type="transmembrane region" description="Helical" evidence="11">
    <location>
        <begin position="6"/>
        <end position="33"/>
    </location>
</feature>
<protein>
    <submittedName>
        <fullName evidence="14">Magnesium and cobalt efflux protein CorC</fullName>
    </submittedName>
</protein>
<comment type="subcellular location">
    <subcellularLocation>
        <location evidence="1">Cell membrane</location>
        <topology evidence="1">Multi-pass membrane protein</topology>
    </subcellularLocation>
</comment>
<dbReference type="AlphaFoldDB" id="A0A1X7AQ46"/>
<evidence type="ECO:0000256" key="9">
    <source>
        <dbReference type="PROSITE-ProRule" id="PRU00703"/>
    </source>
</evidence>
<dbReference type="GO" id="GO:0050660">
    <property type="term" value="F:flavin adenine dinucleotide binding"/>
    <property type="evidence" value="ECO:0007669"/>
    <property type="project" value="InterPro"/>
</dbReference>
<evidence type="ECO:0000256" key="4">
    <source>
        <dbReference type="ARBA" id="ARBA00022692"/>
    </source>
</evidence>
<sequence length="421" mass="47118">MNEAPIGILLGVLVFLLLLSAFFSGSETGMMALNRYRLRHLSRSGHKGAQRTSELLDRPDRLIGVILIGNNFVNNLSAAITTVIAIRVWGDGGIAAATLLLTLAVLIFSEVTPKTLAALHPERFAFPSSLILKPLLKILYPLVWSANTISNGLLRLMRVNPDEASGDQLSQEELRTVVNEAGTLIPTRHKSMLLSILDLEKVTVDDIMIPRNEIIGIDIEEDIEEILEQLRNAQHTRVPVYKGDINNIIGMLHMRNVARLLNMEDINKAALLNETSEPYFVPEITPLHTQLVNFQKKKLRSAFVVDEYGDVLGLVTLEDILEEIVGDFTTDTEDHNHDIQPQGDGSFIMDGSANIRDINKTLHWELPVEGPKTINGLVTEHLEEIPEHGVCMVVDNKYRMEILQIQDNRVQTVQMWTVPKE</sequence>
<dbReference type="InterPro" id="IPR036318">
    <property type="entry name" value="FAD-bd_PCMH-like_sf"/>
</dbReference>
<feature type="domain" description="CBS" evidence="12">
    <location>
        <begin position="208"/>
        <end position="269"/>
    </location>
</feature>
<evidence type="ECO:0000256" key="5">
    <source>
        <dbReference type="ARBA" id="ARBA00022737"/>
    </source>
</evidence>
<dbReference type="Proteomes" id="UP000196573">
    <property type="component" value="Unassembled WGS sequence"/>
</dbReference>
<keyword evidence="6 10" id="KW-1133">Transmembrane helix</keyword>
<evidence type="ECO:0000259" key="12">
    <source>
        <dbReference type="PROSITE" id="PS51371"/>
    </source>
</evidence>
<dbReference type="GO" id="GO:0005886">
    <property type="term" value="C:plasma membrane"/>
    <property type="evidence" value="ECO:0007669"/>
    <property type="project" value="UniProtKB-SubCell"/>
</dbReference>
<evidence type="ECO:0000256" key="8">
    <source>
        <dbReference type="ARBA" id="ARBA00023136"/>
    </source>
</evidence>
<dbReference type="CDD" id="cd04590">
    <property type="entry name" value="CBS_pair_CorC_HlyC_assoc"/>
    <property type="match status" value="1"/>
</dbReference>
<evidence type="ECO:0000256" key="10">
    <source>
        <dbReference type="PROSITE-ProRule" id="PRU01193"/>
    </source>
</evidence>
<dbReference type="SUPFAM" id="SSF54631">
    <property type="entry name" value="CBS-domain pair"/>
    <property type="match status" value="1"/>
</dbReference>
<keyword evidence="15" id="KW-1185">Reference proteome</keyword>
<dbReference type="SMART" id="SM01091">
    <property type="entry name" value="CorC_HlyC"/>
    <property type="match status" value="1"/>
</dbReference>
<evidence type="ECO:0000256" key="1">
    <source>
        <dbReference type="ARBA" id="ARBA00004651"/>
    </source>
</evidence>
<accession>A0A1X7AQ46</accession>
<evidence type="ECO:0000313" key="14">
    <source>
        <dbReference type="EMBL" id="SMA50416.1"/>
    </source>
</evidence>
<dbReference type="RefSeq" id="WP_087112854.1">
    <property type="nucleotide sequence ID" value="NZ_CBCSCN010000005.1"/>
</dbReference>
<keyword evidence="4 10" id="KW-0812">Transmembrane</keyword>
<dbReference type="Gene3D" id="3.10.580.10">
    <property type="entry name" value="CBS-domain"/>
    <property type="match status" value="1"/>
</dbReference>
<evidence type="ECO:0000313" key="15">
    <source>
        <dbReference type="Proteomes" id="UP000196573"/>
    </source>
</evidence>
<keyword evidence="5" id="KW-0677">Repeat</keyword>
<reference evidence="14 15" key="1">
    <citation type="submission" date="2017-03" db="EMBL/GenBank/DDBJ databases">
        <authorList>
            <person name="Afonso C.L."/>
            <person name="Miller P.J."/>
            <person name="Scott M.A."/>
            <person name="Spackman E."/>
            <person name="Goraichik I."/>
            <person name="Dimitrov K.M."/>
            <person name="Suarez D.L."/>
            <person name="Swayne D.E."/>
        </authorList>
    </citation>
    <scope>NUCLEOTIDE SEQUENCE [LARGE SCALE GENOMIC DNA]</scope>
    <source>
        <strain evidence="14">SB41UT1</strain>
    </source>
</reference>
<keyword evidence="7 9" id="KW-0129">CBS domain</keyword>
<dbReference type="Gene3D" id="3.30.465.10">
    <property type="match status" value="1"/>
</dbReference>
<comment type="similarity">
    <text evidence="2">Belongs to the UPF0053 family.</text>
</comment>
<dbReference type="InterPro" id="IPR044751">
    <property type="entry name" value="Ion_transp-like_CBS"/>
</dbReference>
<keyword evidence="8 10" id="KW-0472">Membrane</keyword>
<name>A0A1X7AQ46_9GAMM</name>
<feature type="transmembrane region" description="Helical" evidence="11">
    <location>
        <begin position="92"/>
        <end position="112"/>
    </location>
</feature>
<dbReference type="PROSITE" id="PS51846">
    <property type="entry name" value="CNNM"/>
    <property type="match status" value="1"/>
</dbReference>
<dbReference type="InterPro" id="IPR002550">
    <property type="entry name" value="CNNM"/>
</dbReference>
<organism evidence="14 15">
    <name type="scientific">Parendozoicomonas haliclonae</name>
    <dbReference type="NCBI Taxonomy" id="1960125"/>
    <lineage>
        <taxon>Bacteria</taxon>
        <taxon>Pseudomonadati</taxon>
        <taxon>Pseudomonadota</taxon>
        <taxon>Gammaproteobacteria</taxon>
        <taxon>Oceanospirillales</taxon>
        <taxon>Endozoicomonadaceae</taxon>
        <taxon>Parendozoicomonas</taxon>
    </lineage>
</organism>
<dbReference type="NCBIfam" id="NF008604">
    <property type="entry name" value="PRK11573.1"/>
    <property type="match status" value="1"/>
</dbReference>
<evidence type="ECO:0000259" key="13">
    <source>
        <dbReference type="PROSITE" id="PS51846"/>
    </source>
</evidence>
<dbReference type="InterPro" id="IPR016169">
    <property type="entry name" value="FAD-bd_PCMH_sub2"/>
</dbReference>
<dbReference type="Pfam" id="PF00571">
    <property type="entry name" value="CBS"/>
    <property type="match status" value="2"/>
</dbReference>
<feature type="domain" description="CBS" evidence="12">
    <location>
        <begin position="274"/>
        <end position="332"/>
    </location>
</feature>
<feature type="domain" description="CNNM transmembrane" evidence="13">
    <location>
        <begin position="2"/>
        <end position="192"/>
    </location>
</feature>
<dbReference type="PANTHER" id="PTHR22777:SF32">
    <property type="entry name" value="UPF0053 INNER MEMBRANE PROTEIN YFJD"/>
    <property type="match status" value="1"/>
</dbReference>
<dbReference type="Pfam" id="PF01595">
    <property type="entry name" value="CNNM"/>
    <property type="match status" value="1"/>
</dbReference>
<gene>
    <name evidence="14" type="primary">corC_3</name>
    <name evidence="14" type="ORF">EHSB41UT_04214</name>
</gene>
<evidence type="ECO:0000256" key="7">
    <source>
        <dbReference type="ARBA" id="ARBA00023122"/>
    </source>
</evidence>
<evidence type="ECO:0000256" key="2">
    <source>
        <dbReference type="ARBA" id="ARBA00006337"/>
    </source>
</evidence>